<dbReference type="Proteomes" id="UP000887565">
    <property type="component" value="Unplaced"/>
</dbReference>
<protein>
    <submittedName>
        <fullName evidence="3">Uncharacterized protein</fullName>
    </submittedName>
</protein>
<name>A0A915IXS9_ROMCU</name>
<evidence type="ECO:0000313" key="3">
    <source>
        <dbReference type="WBParaSite" id="nRc.2.0.1.t18900-RA"/>
    </source>
</evidence>
<evidence type="ECO:0000256" key="1">
    <source>
        <dbReference type="SAM" id="MobiDB-lite"/>
    </source>
</evidence>
<dbReference type="WBParaSite" id="nRc.2.0.1.t18900-RA">
    <property type="protein sequence ID" value="nRc.2.0.1.t18900-RA"/>
    <property type="gene ID" value="nRc.2.0.1.g18900"/>
</dbReference>
<evidence type="ECO:0000313" key="2">
    <source>
        <dbReference type="Proteomes" id="UP000887565"/>
    </source>
</evidence>
<feature type="compositionally biased region" description="Basic and acidic residues" evidence="1">
    <location>
        <begin position="1"/>
        <end position="32"/>
    </location>
</feature>
<accession>A0A915IXS9</accession>
<feature type="compositionally biased region" description="Polar residues" evidence="1">
    <location>
        <begin position="34"/>
        <end position="43"/>
    </location>
</feature>
<dbReference type="AlphaFoldDB" id="A0A915IXS9"/>
<sequence length="136" mass="15055">MSMRHNIELGSRVRDDLDSREQQRGQTKDMDVNVKNTIISTKKSPPPAPMALDCSAYDCGVTLESSSDSNATQVRLQKLGTPPPGQVSGKGYTVQNKRFVNKNDPDEGSIWVRHFASSLSDCIKLCQWDTRSLKVG</sequence>
<organism evidence="2 3">
    <name type="scientific">Romanomermis culicivorax</name>
    <name type="common">Nematode worm</name>
    <dbReference type="NCBI Taxonomy" id="13658"/>
    <lineage>
        <taxon>Eukaryota</taxon>
        <taxon>Metazoa</taxon>
        <taxon>Ecdysozoa</taxon>
        <taxon>Nematoda</taxon>
        <taxon>Enoplea</taxon>
        <taxon>Dorylaimia</taxon>
        <taxon>Mermithida</taxon>
        <taxon>Mermithoidea</taxon>
        <taxon>Mermithidae</taxon>
        <taxon>Romanomermis</taxon>
    </lineage>
</organism>
<feature type="region of interest" description="Disordered" evidence="1">
    <location>
        <begin position="1"/>
        <end position="47"/>
    </location>
</feature>
<keyword evidence="2" id="KW-1185">Reference proteome</keyword>
<reference evidence="3" key="1">
    <citation type="submission" date="2022-11" db="UniProtKB">
        <authorList>
            <consortium name="WormBaseParasite"/>
        </authorList>
    </citation>
    <scope>IDENTIFICATION</scope>
</reference>
<proteinExistence type="predicted"/>